<dbReference type="Gene3D" id="3.40.50.1820">
    <property type="entry name" value="alpha/beta hydrolase"/>
    <property type="match status" value="1"/>
</dbReference>
<evidence type="ECO:0000259" key="3">
    <source>
        <dbReference type="Pfam" id="PF00561"/>
    </source>
</evidence>
<evidence type="ECO:0000313" key="5">
    <source>
        <dbReference type="EMBL" id="KAL2292525.1"/>
    </source>
</evidence>
<dbReference type="InterPro" id="IPR051601">
    <property type="entry name" value="Serine_prot/Carboxylest_S33"/>
</dbReference>
<accession>A0ABR4FDA7</accession>
<organism evidence="5 6">
    <name type="scientific">Diaporthe vaccinii</name>
    <dbReference type="NCBI Taxonomy" id="105482"/>
    <lineage>
        <taxon>Eukaryota</taxon>
        <taxon>Fungi</taxon>
        <taxon>Dikarya</taxon>
        <taxon>Ascomycota</taxon>
        <taxon>Pezizomycotina</taxon>
        <taxon>Sordariomycetes</taxon>
        <taxon>Sordariomycetidae</taxon>
        <taxon>Diaporthales</taxon>
        <taxon>Diaporthaceae</taxon>
        <taxon>Diaporthe</taxon>
        <taxon>Diaporthe eres species complex</taxon>
    </lineage>
</organism>
<sequence length="575" mass="62004">MLLSPSFLYFTLTFNHRMGAFTTMGTALSLGLLGLLHFAQASNSKDCSLSTIDASKNLTWCPCEDGFLCSRLDVPLDYQNPELGRASVPLIKYPALGNSTSGPYQGMLLINPGGPGASGTEQALDYGEMIQNVVGSNWDIIGFDPRGMYLSEPVANCSADTTTQDTKLLSRSIPRMPDDFYDSFIQYGTDLGSECAAQSGGELDAGPHMSTATTARDMLSIVDAFAATEDGQRSSKPSSLLNYYGISYGTFLGQTFASMFPDRVGNTVLDGVVDPQDYLTSLTRNSVERLDGVIAGFFIYCHEAGPSACSYDTGSSAKDIYERFNRSFVQLDAEKAKEENWPNATDIESALLNLKVGLLASAYAPGMQFSMLADVLLDLERALSVQKLRKWTAGMVELYGDPSPDGFENAPFALGVLCSDQNNRWYNKNLEDFRPVLAELEGQSIVGDVWIKTLLGCSGWSIKATEIFTGPFGGNTTTPILFVGNTYDPVTPSDNALSSAQNYKDAQALIVDGFGHAMNPTQNLCGFSKIAKYFRTGEMPGNGSFCAFEGGSLGVLLNGTLEENIFQAGLSNLLT</sequence>
<dbReference type="EMBL" id="JBAWTH010000003">
    <property type="protein sequence ID" value="KAL2292525.1"/>
    <property type="molecule type" value="Genomic_DNA"/>
</dbReference>
<name>A0ABR4FDA7_9PEZI</name>
<feature type="domain" description="AB hydrolase-1" evidence="3">
    <location>
        <begin position="108"/>
        <end position="298"/>
    </location>
</feature>
<reference evidence="5 6" key="1">
    <citation type="submission" date="2024-03" db="EMBL/GenBank/DDBJ databases">
        <title>A high-quality draft genome sequence of Diaporthe vaccinii, a causative agent of upright dieback and viscid rot disease in cranberry plants.</title>
        <authorList>
            <person name="Sarrasin M."/>
            <person name="Lang B.F."/>
            <person name="Burger G."/>
        </authorList>
    </citation>
    <scope>NUCLEOTIDE SEQUENCE [LARGE SCALE GENOMIC DNA]</scope>
    <source>
        <strain evidence="5 6">IS7</strain>
    </source>
</reference>
<evidence type="ECO:0008006" key="7">
    <source>
        <dbReference type="Google" id="ProtNLM"/>
    </source>
</evidence>
<keyword evidence="6" id="KW-1185">Reference proteome</keyword>
<dbReference type="InterPro" id="IPR029058">
    <property type="entry name" value="AB_hydrolase_fold"/>
</dbReference>
<dbReference type="InterPro" id="IPR013595">
    <property type="entry name" value="Pept_S33_TAP-like_C"/>
</dbReference>
<keyword evidence="2" id="KW-0378">Hydrolase</keyword>
<evidence type="ECO:0000313" key="6">
    <source>
        <dbReference type="Proteomes" id="UP001600888"/>
    </source>
</evidence>
<feature type="domain" description="Peptidase S33 tripeptidyl aminopeptidase-like C-terminal" evidence="4">
    <location>
        <begin position="445"/>
        <end position="546"/>
    </location>
</feature>
<evidence type="ECO:0000259" key="4">
    <source>
        <dbReference type="Pfam" id="PF08386"/>
    </source>
</evidence>
<proteinExistence type="inferred from homology"/>
<evidence type="ECO:0000256" key="1">
    <source>
        <dbReference type="ARBA" id="ARBA00010088"/>
    </source>
</evidence>
<dbReference type="PANTHER" id="PTHR43248">
    <property type="entry name" value="2-SUCCINYL-6-HYDROXY-2,4-CYCLOHEXADIENE-1-CARBOXYLATE SYNTHASE"/>
    <property type="match status" value="1"/>
</dbReference>
<dbReference type="Proteomes" id="UP001600888">
    <property type="component" value="Unassembled WGS sequence"/>
</dbReference>
<dbReference type="SUPFAM" id="SSF53474">
    <property type="entry name" value="alpha/beta-Hydrolases"/>
    <property type="match status" value="1"/>
</dbReference>
<dbReference type="InterPro" id="IPR000073">
    <property type="entry name" value="AB_hydrolase_1"/>
</dbReference>
<comment type="caution">
    <text evidence="5">The sequence shown here is derived from an EMBL/GenBank/DDBJ whole genome shotgun (WGS) entry which is preliminary data.</text>
</comment>
<dbReference type="Pfam" id="PF08386">
    <property type="entry name" value="Abhydrolase_4"/>
    <property type="match status" value="1"/>
</dbReference>
<dbReference type="Pfam" id="PF00561">
    <property type="entry name" value="Abhydrolase_1"/>
    <property type="match status" value="1"/>
</dbReference>
<dbReference type="PANTHER" id="PTHR43248:SF25">
    <property type="entry name" value="AB HYDROLASE-1 DOMAIN-CONTAINING PROTEIN-RELATED"/>
    <property type="match status" value="1"/>
</dbReference>
<gene>
    <name evidence="5" type="ORF">FJTKL_09483</name>
</gene>
<comment type="similarity">
    <text evidence="1">Belongs to the peptidase S33 family.</text>
</comment>
<protein>
    <recommendedName>
        <fullName evidence="7">AB hydrolase-1 domain-containing protein</fullName>
    </recommendedName>
</protein>
<evidence type="ECO:0000256" key="2">
    <source>
        <dbReference type="ARBA" id="ARBA00022801"/>
    </source>
</evidence>